<evidence type="ECO:0000313" key="3">
    <source>
        <dbReference type="Proteomes" id="UP000594263"/>
    </source>
</evidence>
<reference evidence="2" key="1">
    <citation type="submission" date="2021-01" db="UniProtKB">
        <authorList>
            <consortium name="EnsemblPlants"/>
        </authorList>
    </citation>
    <scope>IDENTIFICATION</scope>
</reference>
<dbReference type="OMA" id="ENAMCMG"/>
<dbReference type="AlphaFoldDB" id="A0A7N0RIG3"/>
<dbReference type="EnsemblPlants" id="Kaladp0011s0535.1.v1.1">
    <property type="protein sequence ID" value="Kaladp0011s0535.1.v1.1"/>
    <property type="gene ID" value="Kaladp0011s0535.v1.1"/>
</dbReference>
<dbReference type="Gramene" id="Kaladp0011s0535.1.v1.1">
    <property type="protein sequence ID" value="Kaladp0011s0535.1.v1.1"/>
    <property type="gene ID" value="Kaladp0011s0535.v1.1"/>
</dbReference>
<sequence>MESKRSHQWFIDNSEADLFPQKKQAAEVQSSPSLLGIPNSNVAQWENSSNFHSVTSQFTERLFDADSARTIDFDDRHTSSTGSGNLNVGRKNTDNPFGNDSSFGLSISHTVDDSKSFSQVKDSDNALPMSVGQAYMNGAAHAISVAQAYRKPDVNSIPTSLPFDKSHGNIISTVNMFHQGNNNFISRVQPFSKHSGISLHQDYRPNEVSISTDMSIFQTYSKGQDTGISNYSSDKNSVLRDHPYSKENESQMQLGRAVTNSYKEEDNMRMANLYNHGDNNAISFGKYEDEDEAKAVGKIKCNYNLLMGQPPGEKPAAVNHDESAKHPAASARQVITAYEFERHAENGKTIYGIVQVLRSTPQNLLFDVIQTITGSPIDQKSLCLWKESFLAATRELQRIYGRDEVNRLLEGACPNAVVLRCFVYVSQ</sequence>
<evidence type="ECO:0000313" key="2">
    <source>
        <dbReference type="EnsemblPlants" id="Kaladp0011s0535.1.v1.1"/>
    </source>
</evidence>
<organism evidence="2 3">
    <name type="scientific">Kalanchoe fedtschenkoi</name>
    <name type="common">Lavender scallops</name>
    <name type="synonym">South American air plant</name>
    <dbReference type="NCBI Taxonomy" id="63787"/>
    <lineage>
        <taxon>Eukaryota</taxon>
        <taxon>Viridiplantae</taxon>
        <taxon>Streptophyta</taxon>
        <taxon>Embryophyta</taxon>
        <taxon>Tracheophyta</taxon>
        <taxon>Spermatophyta</taxon>
        <taxon>Magnoliopsida</taxon>
        <taxon>eudicotyledons</taxon>
        <taxon>Gunneridae</taxon>
        <taxon>Pentapetalae</taxon>
        <taxon>Saxifragales</taxon>
        <taxon>Crassulaceae</taxon>
        <taxon>Kalanchoe</taxon>
    </lineage>
</organism>
<accession>A0A7N0RIG3</accession>
<feature type="region of interest" description="Disordered" evidence="1">
    <location>
        <begin position="73"/>
        <end position="97"/>
    </location>
</feature>
<name>A0A7N0RIG3_KALFE</name>
<proteinExistence type="predicted"/>
<keyword evidence="3" id="KW-1185">Reference proteome</keyword>
<protein>
    <submittedName>
        <fullName evidence="2">Uncharacterized protein</fullName>
    </submittedName>
</protein>
<evidence type="ECO:0000256" key="1">
    <source>
        <dbReference type="SAM" id="MobiDB-lite"/>
    </source>
</evidence>
<dbReference type="Proteomes" id="UP000594263">
    <property type="component" value="Unplaced"/>
</dbReference>